<reference evidence="13 14" key="1">
    <citation type="submission" date="2019-01" db="EMBL/GenBank/DDBJ databases">
        <authorList>
            <person name="Sayadi A."/>
        </authorList>
    </citation>
    <scope>NUCLEOTIDE SEQUENCE [LARGE SCALE GENOMIC DNA]</scope>
</reference>
<keyword evidence="4" id="KW-0677">Repeat</keyword>
<feature type="compositionally biased region" description="Low complexity" evidence="10">
    <location>
        <begin position="569"/>
        <end position="582"/>
    </location>
</feature>
<dbReference type="SUPFAM" id="SSF57850">
    <property type="entry name" value="RING/U-box"/>
    <property type="match status" value="1"/>
</dbReference>
<dbReference type="Pfam" id="PF00018">
    <property type="entry name" value="SH3_1"/>
    <property type="match status" value="3"/>
</dbReference>
<protein>
    <recommendedName>
        <fullName evidence="15">RING-type E3 ubiquitin transferase</fullName>
    </recommendedName>
</protein>
<comment type="similarity">
    <text evidence="1">Belongs to the SH3RF family.</text>
</comment>
<feature type="region of interest" description="Disordered" evidence="10">
    <location>
        <begin position="93"/>
        <end position="123"/>
    </location>
</feature>
<keyword evidence="14" id="KW-1185">Reference proteome</keyword>
<evidence type="ECO:0000256" key="7">
    <source>
        <dbReference type="ARBA" id="ARBA00022843"/>
    </source>
</evidence>
<keyword evidence="3" id="KW-0479">Metal-binding</keyword>
<dbReference type="FunFam" id="3.30.40.10:FF:000077">
    <property type="entry name" value="E3 ubiquitin-protein ligase SH3RF1 isoform X1"/>
    <property type="match status" value="1"/>
</dbReference>
<dbReference type="PRINTS" id="PR00499">
    <property type="entry name" value="P67PHOX"/>
</dbReference>
<name>A0A653CQG6_CALMS</name>
<dbReference type="AlphaFoldDB" id="A0A653CQG6"/>
<dbReference type="PROSITE" id="PS50089">
    <property type="entry name" value="ZF_RING_2"/>
    <property type="match status" value="1"/>
</dbReference>
<dbReference type="CDD" id="cd11786">
    <property type="entry name" value="SH3_SH3RF_1"/>
    <property type="match status" value="1"/>
</dbReference>
<dbReference type="FunFam" id="2.30.30.40:FF:000001">
    <property type="entry name" value="Sorbin and SH3 domain-containing protein 1 isoform 2"/>
    <property type="match status" value="1"/>
</dbReference>
<organism evidence="13 14">
    <name type="scientific">Callosobruchus maculatus</name>
    <name type="common">Southern cowpea weevil</name>
    <name type="synonym">Pulse bruchid</name>
    <dbReference type="NCBI Taxonomy" id="64391"/>
    <lineage>
        <taxon>Eukaryota</taxon>
        <taxon>Metazoa</taxon>
        <taxon>Ecdysozoa</taxon>
        <taxon>Arthropoda</taxon>
        <taxon>Hexapoda</taxon>
        <taxon>Insecta</taxon>
        <taxon>Pterygota</taxon>
        <taxon>Neoptera</taxon>
        <taxon>Endopterygota</taxon>
        <taxon>Coleoptera</taxon>
        <taxon>Polyphaga</taxon>
        <taxon>Cucujiformia</taxon>
        <taxon>Chrysomeloidea</taxon>
        <taxon>Chrysomelidae</taxon>
        <taxon>Bruchinae</taxon>
        <taxon>Bruchini</taxon>
        <taxon>Callosobruchus</taxon>
    </lineage>
</organism>
<dbReference type="GO" id="GO:0046330">
    <property type="term" value="P:positive regulation of JNK cascade"/>
    <property type="evidence" value="ECO:0007669"/>
    <property type="project" value="TreeGrafter"/>
</dbReference>
<dbReference type="EMBL" id="CAACVG010008527">
    <property type="protein sequence ID" value="VEN50160.1"/>
    <property type="molecule type" value="Genomic_DNA"/>
</dbReference>
<dbReference type="InterPro" id="IPR028502">
    <property type="entry name" value="SH3RF3_RING-HC_Zfn"/>
</dbReference>
<dbReference type="SMART" id="SM00326">
    <property type="entry name" value="SH3"/>
    <property type="match status" value="3"/>
</dbReference>
<dbReference type="PANTHER" id="PTHR14167">
    <property type="entry name" value="SH3 DOMAIN-CONTAINING"/>
    <property type="match status" value="1"/>
</dbReference>
<dbReference type="GO" id="GO:0008270">
    <property type="term" value="F:zinc ion binding"/>
    <property type="evidence" value="ECO:0007669"/>
    <property type="project" value="UniProtKB-KW"/>
</dbReference>
<dbReference type="PROSITE" id="PS50002">
    <property type="entry name" value="SH3"/>
    <property type="match status" value="3"/>
</dbReference>
<dbReference type="Pfam" id="PF13923">
    <property type="entry name" value="zf-C3HC4_2"/>
    <property type="match status" value="1"/>
</dbReference>
<feature type="region of interest" description="Disordered" evidence="10">
    <location>
        <begin position="267"/>
        <end position="414"/>
    </location>
</feature>
<evidence type="ECO:0000259" key="12">
    <source>
        <dbReference type="PROSITE" id="PS50089"/>
    </source>
</evidence>
<dbReference type="CDD" id="cd16750">
    <property type="entry name" value="RING-HC_SH3RF3"/>
    <property type="match status" value="1"/>
</dbReference>
<dbReference type="CDD" id="cd11787">
    <property type="entry name" value="SH3_SH3RF_2"/>
    <property type="match status" value="1"/>
</dbReference>
<dbReference type="SUPFAM" id="SSF50044">
    <property type="entry name" value="SH3-domain"/>
    <property type="match status" value="3"/>
</dbReference>
<feature type="domain" description="SH3" evidence="11">
    <location>
        <begin position="132"/>
        <end position="191"/>
    </location>
</feature>
<dbReference type="InterPro" id="IPR001452">
    <property type="entry name" value="SH3_domain"/>
</dbReference>
<dbReference type="SMART" id="SM00184">
    <property type="entry name" value="RING"/>
    <property type="match status" value="1"/>
</dbReference>
<feature type="compositionally biased region" description="Pro residues" evidence="10">
    <location>
        <begin position="356"/>
        <end position="373"/>
    </location>
</feature>
<feature type="domain" description="RING-type" evidence="12">
    <location>
        <begin position="12"/>
        <end position="53"/>
    </location>
</feature>
<dbReference type="PRINTS" id="PR00452">
    <property type="entry name" value="SH3DOMAIN"/>
</dbReference>
<evidence type="ECO:0000256" key="4">
    <source>
        <dbReference type="ARBA" id="ARBA00022737"/>
    </source>
</evidence>
<dbReference type="Proteomes" id="UP000410492">
    <property type="component" value="Unassembled WGS sequence"/>
</dbReference>
<dbReference type="InterPro" id="IPR017907">
    <property type="entry name" value="Znf_RING_CS"/>
</dbReference>
<dbReference type="GO" id="GO:0016567">
    <property type="term" value="P:protein ubiquitination"/>
    <property type="evidence" value="ECO:0007669"/>
    <property type="project" value="TreeGrafter"/>
</dbReference>
<evidence type="ECO:0000256" key="8">
    <source>
        <dbReference type="PROSITE-ProRule" id="PRU00175"/>
    </source>
</evidence>
<gene>
    <name evidence="13" type="ORF">CALMAC_LOCUS11019</name>
</gene>
<dbReference type="PANTHER" id="PTHR14167:SF51">
    <property type="entry name" value="RING-TYPE E3 UBIQUITIN TRANSFERASE"/>
    <property type="match status" value="1"/>
</dbReference>
<feature type="region of interest" description="Disordered" evidence="10">
    <location>
        <begin position="542"/>
        <end position="603"/>
    </location>
</feature>
<feature type="compositionally biased region" description="Polar residues" evidence="10">
    <location>
        <begin position="93"/>
        <end position="105"/>
    </location>
</feature>
<keyword evidence="6" id="KW-0862">Zinc</keyword>
<evidence type="ECO:0008006" key="15">
    <source>
        <dbReference type="Google" id="ProtNLM"/>
    </source>
</evidence>
<dbReference type="GO" id="GO:0032436">
    <property type="term" value="P:positive regulation of proteasomal ubiquitin-dependent protein catabolic process"/>
    <property type="evidence" value="ECO:0007669"/>
    <property type="project" value="TreeGrafter"/>
</dbReference>
<sequence>MDEGTLNDLLECSVCLERLDTSSKVLPCQHTFCKKCLEEIVEKHKELRCPECRVLVQAKVEDLPPNVLLMRILEGMKNAGNPVLKKVHRANRSPNRIQSNPTTYPATPIHHQHGTPDHRTTSNKHQNLQIAPHQPYAIAAYDYTSREAGDLSFKRGDVIILRKRIDNNWYQGECGGKQGVFPVSYVQIITPVPSHLPQCKALYDFRMSGGDEEEGCLSFRKGDIINVIRRVDENWAEGKLDGRIGIFPLSFVELNDLARSLMKLSTNVQPGPSRLAPPTPTNEDTFPLIPTDHTRTVINQRRSPQTNTNQLQRDPQNKQPPLRSDSSSGGTSSSTTTPNASSSNASSSSSTAPSSPATPPPRGQQAPPPPQQLPPKNVAPKPDILINPAKSTTPQKSSSHSHVTGNRSPDINPITFHQDKEKRHSFSSITVPQQTTTNHNRHSAEILACEVQVSGPNLQVPERSRRNGSTPALELQLPATYVALYAYKPQKADELELKKGNIYMVTERCQDGWFKGTSNRTQKCGVFPGNYVVPARGAHVPSGSGISSSTCPARPAKGSTNQTAPELPPRAVSPAPSSISSSWHGHENNRQEIGRSSSQAVVGANSKEKVYIFST</sequence>
<evidence type="ECO:0000313" key="14">
    <source>
        <dbReference type="Proteomes" id="UP000410492"/>
    </source>
</evidence>
<dbReference type="InterPro" id="IPR001841">
    <property type="entry name" value="Znf_RING"/>
</dbReference>
<dbReference type="Gene3D" id="3.30.40.10">
    <property type="entry name" value="Zinc/RING finger domain, C3HC4 (zinc finger)"/>
    <property type="match status" value="1"/>
</dbReference>
<evidence type="ECO:0000256" key="3">
    <source>
        <dbReference type="ARBA" id="ARBA00022723"/>
    </source>
</evidence>
<dbReference type="InterPro" id="IPR036028">
    <property type="entry name" value="SH3-like_dom_sf"/>
</dbReference>
<keyword evidence="7" id="KW-0832">Ubl conjugation</keyword>
<feature type="domain" description="SH3" evidence="11">
    <location>
        <begin position="476"/>
        <end position="537"/>
    </location>
</feature>
<dbReference type="Gene3D" id="2.30.30.40">
    <property type="entry name" value="SH3 Domains"/>
    <property type="match status" value="3"/>
</dbReference>
<evidence type="ECO:0000256" key="6">
    <source>
        <dbReference type="ARBA" id="ARBA00022833"/>
    </source>
</evidence>
<evidence type="ECO:0000256" key="2">
    <source>
        <dbReference type="ARBA" id="ARBA00022443"/>
    </source>
</evidence>
<feature type="compositionally biased region" description="Polar residues" evidence="10">
    <location>
        <begin position="296"/>
        <end position="319"/>
    </location>
</feature>
<dbReference type="GO" id="GO:0061630">
    <property type="term" value="F:ubiquitin protein ligase activity"/>
    <property type="evidence" value="ECO:0007669"/>
    <property type="project" value="TreeGrafter"/>
</dbReference>
<feature type="domain" description="SH3" evidence="11">
    <location>
        <begin position="194"/>
        <end position="257"/>
    </location>
</feature>
<dbReference type="OrthoDB" id="2163411at2759"/>
<dbReference type="InterPro" id="IPR050384">
    <property type="entry name" value="Endophilin_SH3RF"/>
</dbReference>
<feature type="compositionally biased region" description="Polar residues" evidence="10">
    <location>
        <begin position="389"/>
        <end position="409"/>
    </location>
</feature>
<feature type="compositionally biased region" description="Basic and acidic residues" evidence="10">
    <location>
        <begin position="584"/>
        <end position="593"/>
    </location>
</feature>
<proteinExistence type="inferred from homology"/>
<evidence type="ECO:0000313" key="13">
    <source>
        <dbReference type="EMBL" id="VEN50160.1"/>
    </source>
</evidence>
<evidence type="ECO:0000256" key="10">
    <source>
        <dbReference type="SAM" id="MobiDB-lite"/>
    </source>
</evidence>
<dbReference type="CDD" id="cd11783">
    <property type="entry name" value="SH3_SH3RF_3"/>
    <property type="match status" value="1"/>
</dbReference>
<evidence type="ECO:0000256" key="9">
    <source>
        <dbReference type="PROSITE-ProRule" id="PRU00192"/>
    </source>
</evidence>
<keyword evidence="5 8" id="KW-0863">Zinc-finger</keyword>
<feature type="compositionally biased region" description="Low complexity" evidence="10">
    <location>
        <begin position="326"/>
        <end position="355"/>
    </location>
</feature>
<keyword evidence="2 9" id="KW-0728">SH3 domain</keyword>
<dbReference type="InterPro" id="IPR013083">
    <property type="entry name" value="Znf_RING/FYVE/PHD"/>
</dbReference>
<evidence type="ECO:0000259" key="11">
    <source>
        <dbReference type="PROSITE" id="PS50002"/>
    </source>
</evidence>
<evidence type="ECO:0000256" key="5">
    <source>
        <dbReference type="ARBA" id="ARBA00022771"/>
    </source>
</evidence>
<dbReference type="PROSITE" id="PS00518">
    <property type="entry name" value="ZF_RING_1"/>
    <property type="match status" value="1"/>
</dbReference>
<evidence type="ECO:0000256" key="1">
    <source>
        <dbReference type="ARBA" id="ARBA00008649"/>
    </source>
</evidence>
<accession>A0A653CQG6</accession>